<dbReference type="PANTHER" id="PTHR43133:SF57">
    <property type="entry name" value="RNA POLYMERASE SIGMA-70 FACTOR"/>
    <property type="match status" value="1"/>
</dbReference>
<evidence type="ECO:0000256" key="4">
    <source>
        <dbReference type="ARBA" id="ARBA00023163"/>
    </source>
</evidence>
<dbReference type="Gene3D" id="1.10.10.10">
    <property type="entry name" value="Winged helix-like DNA-binding domain superfamily/Winged helix DNA-binding domain"/>
    <property type="match status" value="1"/>
</dbReference>
<dbReference type="RefSeq" id="WP_345394472.1">
    <property type="nucleotide sequence ID" value="NZ_BAABLA010000022.1"/>
</dbReference>
<keyword evidence="4" id="KW-0804">Transcription</keyword>
<gene>
    <name evidence="7" type="ORF">ACFQGD_07925</name>
</gene>
<evidence type="ECO:0000313" key="8">
    <source>
        <dbReference type="Proteomes" id="UP001596337"/>
    </source>
</evidence>
<feature type="domain" description="RNA polymerase sigma-70 region 2" evidence="5">
    <location>
        <begin position="32"/>
        <end position="96"/>
    </location>
</feature>
<comment type="caution">
    <text evidence="7">The sequence shown here is derived from an EMBL/GenBank/DDBJ whole genome shotgun (WGS) entry which is preliminary data.</text>
</comment>
<reference evidence="8" key="1">
    <citation type="journal article" date="2019" name="Int. J. Syst. Evol. Microbiol.">
        <title>The Global Catalogue of Microorganisms (GCM) 10K type strain sequencing project: providing services to taxonomists for standard genome sequencing and annotation.</title>
        <authorList>
            <consortium name="The Broad Institute Genomics Platform"/>
            <consortium name="The Broad Institute Genome Sequencing Center for Infectious Disease"/>
            <person name="Wu L."/>
            <person name="Ma J."/>
        </authorList>
    </citation>
    <scope>NUCLEOTIDE SEQUENCE [LARGE SCALE GENOMIC DNA]</scope>
    <source>
        <strain evidence="8">KCTC 32255</strain>
    </source>
</reference>
<accession>A0ABW2BVJ7</accession>
<dbReference type="Gene3D" id="1.10.1740.10">
    <property type="match status" value="1"/>
</dbReference>
<dbReference type="CDD" id="cd06171">
    <property type="entry name" value="Sigma70_r4"/>
    <property type="match status" value="1"/>
</dbReference>
<dbReference type="NCBIfam" id="TIGR02937">
    <property type="entry name" value="sigma70-ECF"/>
    <property type="match status" value="1"/>
</dbReference>
<dbReference type="Pfam" id="PF04542">
    <property type="entry name" value="Sigma70_r2"/>
    <property type="match status" value="1"/>
</dbReference>
<dbReference type="SUPFAM" id="SSF88659">
    <property type="entry name" value="Sigma3 and sigma4 domains of RNA polymerase sigma factors"/>
    <property type="match status" value="1"/>
</dbReference>
<evidence type="ECO:0000256" key="2">
    <source>
        <dbReference type="ARBA" id="ARBA00023015"/>
    </source>
</evidence>
<feature type="domain" description="RNA polymerase sigma factor 70 region 4 type 2" evidence="6">
    <location>
        <begin position="131"/>
        <end position="183"/>
    </location>
</feature>
<keyword evidence="8" id="KW-1185">Reference proteome</keyword>
<evidence type="ECO:0000259" key="5">
    <source>
        <dbReference type="Pfam" id="PF04542"/>
    </source>
</evidence>
<evidence type="ECO:0000256" key="3">
    <source>
        <dbReference type="ARBA" id="ARBA00023082"/>
    </source>
</evidence>
<dbReference type="InterPro" id="IPR013249">
    <property type="entry name" value="RNA_pol_sigma70_r4_t2"/>
</dbReference>
<dbReference type="SUPFAM" id="SSF88946">
    <property type="entry name" value="Sigma2 domain of RNA polymerase sigma factors"/>
    <property type="match status" value="1"/>
</dbReference>
<evidence type="ECO:0000313" key="7">
    <source>
        <dbReference type="EMBL" id="MFC6867072.1"/>
    </source>
</evidence>
<keyword evidence="2" id="KW-0805">Transcription regulation</keyword>
<proteinExistence type="inferred from homology"/>
<name>A0ABW2BVJ7_9PSEU</name>
<evidence type="ECO:0000256" key="1">
    <source>
        <dbReference type="ARBA" id="ARBA00010641"/>
    </source>
</evidence>
<dbReference type="Pfam" id="PF08281">
    <property type="entry name" value="Sigma70_r4_2"/>
    <property type="match status" value="1"/>
</dbReference>
<dbReference type="InterPro" id="IPR013324">
    <property type="entry name" value="RNA_pol_sigma_r3/r4-like"/>
</dbReference>
<protein>
    <submittedName>
        <fullName evidence="7">RNA polymerase sigma factor</fullName>
    </submittedName>
</protein>
<evidence type="ECO:0000259" key="6">
    <source>
        <dbReference type="Pfam" id="PF08281"/>
    </source>
</evidence>
<dbReference type="InterPro" id="IPR013325">
    <property type="entry name" value="RNA_pol_sigma_r2"/>
</dbReference>
<comment type="similarity">
    <text evidence="1">Belongs to the sigma-70 factor family. ECF subfamily.</text>
</comment>
<dbReference type="EMBL" id="JBHSXX010000001">
    <property type="protein sequence ID" value="MFC6867072.1"/>
    <property type="molecule type" value="Genomic_DNA"/>
</dbReference>
<keyword evidence="3" id="KW-0731">Sigma factor</keyword>
<dbReference type="InterPro" id="IPR036388">
    <property type="entry name" value="WH-like_DNA-bd_sf"/>
</dbReference>
<sequence>MRSFEAQGSGANIWSHVHDVQRGNVSAFEQVYRTYVSEVRAYLFTLTHDSILAQDLTSETFLRALKSIRSLEDRGRPLRAWLMTIARNIVNDHRRSWSTRHVIPVDVDVLAQACGSVATTEELVVRRELGRRLWRRLETLPPDQCECLVLRYVAGLSVEETAERMCRNKGAVRALQYRAVRKLGRLFAEEGDDSCRAA</sequence>
<dbReference type="InterPro" id="IPR039425">
    <property type="entry name" value="RNA_pol_sigma-70-like"/>
</dbReference>
<dbReference type="InterPro" id="IPR014284">
    <property type="entry name" value="RNA_pol_sigma-70_dom"/>
</dbReference>
<organism evidence="7 8">
    <name type="scientific">Haloechinothrix salitolerans</name>
    <dbReference type="NCBI Taxonomy" id="926830"/>
    <lineage>
        <taxon>Bacteria</taxon>
        <taxon>Bacillati</taxon>
        <taxon>Actinomycetota</taxon>
        <taxon>Actinomycetes</taxon>
        <taxon>Pseudonocardiales</taxon>
        <taxon>Pseudonocardiaceae</taxon>
        <taxon>Haloechinothrix</taxon>
    </lineage>
</organism>
<dbReference type="Proteomes" id="UP001596337">
    <property type="component" value="Unassembled WGS sequence"/>
</dbReference>
<dbReference type="InterPro" id="IPR007627">
    <property type="entry name" value="RNA_pol_sigma70_r2"/>
</dbReference>
<dbReference type="PANTHER" id="PTHR43133">
    <property type="entry name" value="RNA POLYMERASE ECF-TYPE SIGMA FACTO"/>
    <property type="match status" value="1"/>
</dbReference>